<feature type="domain" description="LptD C-terminal" evidence="2">
    <location>
        <begin position="274"/>
        <end position="653"/>
    </location>
</feature>
<comment type="subunit">
    <text evidence="1">Component of the lipopolysaccharide transport and assembly complex.</text>
</comment>
<dbReference type="GO" id="GO:0015920">
    <property type="term" value="P:lipopolysaccharide transport"/>
    <property type="evidence" value="ECO:0007669"/>
    <property type="project" value="InterPro"/>
</dbReference>
<accession>A0A1I4ZEY6</accession>
<protein>
    <recommendedName>
        <fullName evidence="1">LPS-assembly protein LptD</fullName>
    </recommendedName>
</protein>
<dbReference type="STRING" id="1005928.SAMN04487859_103177"/>
<comment type="similarity">
    <text evidence="1">Belongs to the LptD family.</text>
</comment>
<comment type="caution">
    <text evidence="1">Lacks conserved residue(s) required for the propagation of feature annotation.</text>
</comment>
<sequence length="728" mass="81100" precursor="true">MTLISRLFILIGLVAALGVTAVSAQEAEPLPAVLVADDVRVTADDQLIATGNVEALYQGRRLTAREITYDRATDSLLITGPLTLTEAGNTVVLGDSAELDRDMQNGLLFGARIVMEDQLQLAAHEMRRVDGRVTQLYKAAVTSCRVCETGRPPLWQIRAERMVHDADERQLYFHNAQFRVLDFPVFYLPRLRLPDPTVERASGFLTPSIENSSLLGTGVSVPYFVVLGDHRDLTVAPFWATDSRRLDLRYRQAFRRGTIEFNGAVADDDFNPRKTRGYLFGEGRFDLEKDFVLRFNIEVVSDDTFLLDHGFSDKDRLQSDISLERARRDEYMRVALTHFRSLRVDEKKATLPSIVGNGDYERRFFPRRLGGELRFSAEAQSSYRSSDLTTDGADFDRFSDGRDVTRLTTALDWRRNWVLASGVLASVQTGLAVDHFQIAQAGTTSVSDATELTPTVAVQLRWPLINASRNGVTHVVEPVAQLAWSGGSNPDIPLEESTAVDFDEGNLFNVSRFTAPDRRERGFSAAYGASWTRIAPSGWQGSLALGQVVRDERLREADGITPSFTKSSGLRDRTSDLLIAAQFRNDNGLTVTGRSLFDSVFDVPKAEARASWRNDKTNIGATYIWLASDPGEDRNEAVSEWSIDGSYRFARHWTGSADWRYDVAADRSVRAGVGVTYSNECVDVTLSASRRFTSSTILEPDTSFSFTVGLRGFSAATRDQSFTRTCRK</sequence>
<dbReference type="InterPro" id="IPR050218">
    <property type="entry name" value="LptD"/>
</dbReference>
<dbReference type="GO" id="GO:0043165">
    <property type="term" value="P:Gram-negative-bacterium-type cell outer membrane assembly"/>
    <property type="evidence" value="ECO:0007669"/>
    <property type="project" value="UniProtKB-UniRule"/>
</dbReference>
<dbReference type="AlphaFoldDB" id="A0A1I4ZEY6"/>
<dbReference type="HAMAP" id="MF_01411">
    <property type="entry name" value="LPS_assembly_LptD"/>
    <property type="match status" value="1"/>
</dbReference>
<evidence type="ECO:0000313" key="4">
    <source>
        <dbReference type="Proteomes" id="UP000198599"/>
    </source>
</evidence>
<keyword evidence="4" id="KW-1185">Reference proteome</keyword>
<dbReference type="Pfam" id="PF04453">
    <property type="entry name" value="LptD"/>
    <property type="match status" value="1"/>
</dbReference>
<keyword evidence="1" id="KW-0732">Signal</keyword>
<dbReference type="GO" id="GO:0009279">
    <property type="term" value="C:cell outer membrane"/>
    <property type="evidence" value="ECO:0007669"/>
    <property type="project" value="UniProtKB-SubCell"/>
</dbReference>
<reference evidence="4" key="1">
    <citation type="submission" date="2016-10" db="EMBL/GenBank/DDBJ databases">
        <authorList>
            <person name="Varghese N."/>
            <person name="Submissions S."/>
        </authorList>
    </citation>
    <scope>NUCLEOTIDE SEQUENCE [LARGE SCALE GENOMIC DNA]</scope>
    <source>
        <strain evidence="4">DSM 28463</strain>
    </source>
</reference>
<evidence type="ECO:0000313" key="3">
    <source>
        <dbReference type="EMBL" id="SFN48834.1"/>
    </source>
</evidence>
<feature type="chain" id="PRO_5011803511" description="LPS-assembly protein LptD" evidence="1">
    <location>
        <begin position="25"/>
        <end position="728"/>
    </location>
</feature>
<dbReference type="GO" id="GO:1990351">
    <property type="term" value="C:transporter complex"/>
    <property type="evidence" value="ECO:0007669"/>
    <property type="project" value="TreeGrafter"/>
</dbReference>
<keyword evidence="1" id="KW-0472">Membrane</keyword>
<keyword evidence="1" id="KW-0998">Cell outer membrane</keyword>
<comment type="function">
    <text evidence="1">Involved in the assembly of lipopolysaccharide (LPS) at the surface of the outer membrane.</text>
</comment>
<dbReference type="RefSeq" id="WP_092834938.1">
    <property type="nucleotide sequence ID" value="NZ_FOVP01000003.1"/>
</dbReference>
<gene>
    <name evidence="1" type="primary">lptD</name>
    <name evidence="3" type="ORF">SAMN04487859_103177</name>
</gene>
<dbReference type="PANTHER" id="PTHR30189:SF1">
    <property type="entry name" value="LPS-ASSEMBLY PROTEIN LPTD"/>
    <property type="match status" value="1"/>
</dbReference>
<organism evidence="3 4">
    <name type="scientific">Roseovarius lutimaris</name>
    <dbReference type="NCBI Taxonomy" id="1005928"/>
    <lineage>
        <taxon>Bacteria</taxon>
        <taxon>Pseudomonadati</taxon>
        <taxon>Pseudomonadota</taxon>
        <taxon>Alphaproteobacteria</taxon>
        <taxon>Rhodobacterales</taxon>
        <taxon>Roseobacteraceae</taxon>
        <taxon>Roseovarius</taxon>
    </lineage>
</organism>
<evidence type="ECO:0000259" key="2">
    <source>
        <dbReference type="Pfam" id="PF04453"/>
    </source>
</evidence>
<proteinExistence type="inferred from homology"/>
<feature type="signal peptide" evidence="1">
    <location>
        <begin position="1"/>
        <end position="24"/>
    </location>
</feature>
<dbReference type="InterPro" id="IPR020889">
    <property type="entry name" value="LipoPS_assembly_LptD"/>
</dbReference>
<name>A0A1I4ZEY6_9RHOB</name>
<comment type="subcellular location">
    <subcellularLocation>
        <location evidence="1">Cell outer membrane</location>
    </subcellularLocation>
</comment>
<dbReference type="EMBL" id="FOVP01000003">
    <property type="protein sequence ID" value="SFN48834.1"/>
    <property type="molecule type" value="Genomic_DNA"/>
</dbReference>
<dbReference type="InterPro" id="IPR007543">
    <property type="entry name" value="LptD_C"/>
</dbReference>
<dbReference type="Proteomes" id="UP000198599">
    <property type="component" value="Unassembled WGS sequence"/>
</dbReference>
<dbReference type="PANTHER" id="PTHR30189">
    <property type="entry name" value="LPS-ASSEMBLY PROTEIN"/>
    <property type="match status" value="1"/>
</dbReference>
<dbReference type="OrthoDB" id="9760225at2"/>
<evidence type="ECO:0000256" key="1">
    <source>
        <dbReference type="HAMAP-Rule" id="MF_01411"/>
    </source>
</evidence>